<protein>
    <recommendedName>
        <fullName evidence="10">Bifunctional protein TrpGD</fullName>
        <ecNumber evidence="2">2.4.2.18</ecNumber>
    </recommendedName>
</protein>
<sequence length="237" mass="24758">AAGAGAIVAKHGNRSISSKCGSADVLKELGVNIEVTPEIVEKCLNEIGIGFLYAPLLHPAMKYATPVRRQLGVRTIFNILGPLANPAGTRHQLLGVYDAKLTEPLANVLKNLGSIHALVVHGEGGLDEASTTSETIISELKNGSVSTYKIKPEDFGIKKASLVDLKGGDAVFNAALALDILNGKKGAQRDIVVLNAGAAIYAADMAENINTGVKLTIKSIDSGAALQKLEALKKLTN</sequence>
<dbReference type="GO" id="GO:0004048">
    <property type="term" value="F:anthranilate phosphoribosyltransferase activity"/>
    <property type="evidence" value="ECO:0007669"/>
    <property type="project" value="UniProtKB-EC"/>
</dbReference>
<comment type="pathway">
    <text evidence="1">Amino-acid biosynthesis; L-tryptophan biosynthesis; L-tryptophan from chorismate: step 2/5.</text>
</comment>
<dbReference type="Pfam" id="PF00591">
    <property type="entry name" value="Glycos_transf_3"/>
    <property type="match status" value="1"/>
</dbReference>
<evidence type="ECO:0000256" key="6">
    <source>
        <dbReference type="ARBA" id="ARBA00022822"/>
    </source>
</evidence>
<evidence type="ECO:0000256" key="4">
    <source>
        <dbReference type="ARBA" id="ARBA00022676"/>
    </source>
</evidence>
<dbReference type="SUPFAM" id="SSF52418">
    <property type="entry name" value="Nucleoside phosphorylase/phosphoribosyltransferase catalytic domain"/>
    <property type="match status" value="1"/>
</dbReference>
<comment type="caution">
    <text evidence="12">The sequence shown here is derived from an EMBL/GenBank/DDBJ whole genome shotgun (WGS) entry which is preliminary data.</text>
</comment>
<evidence type="ECO:0000313" key="13">
    <source>
        <dbReference type="Proteomes" id="UP000231267"/>
    </source>
</evidence>
<dbReference type="GO" id="GO:0005829">
    <property type="term" value="C:cytosol"/>
    <property type="evidence" value="ECO:0007669"/>
    <property type="project" value="TreeGrafter"/>
</dbReference>
<evidence type="ECO:0000313" key="12">
    <source>
        <dbReference type="EMBL" id="PIW67040.1"/>
    </source>
</evidence>
<evidence type="ECO:0000256" key="9">
    <source>
        <dbReference type="ARBA" id="ARBA00061188"/>
    </source>
</evidence>
<evidence type="ECO:0000256" key="10">
    <source>
        <dbReference type="ARBA" id="ARBA00068057"/>
    </source>
</evidence>
<organism evidence="12 13">
    <name type="scientific">Candidatus Taenaricola geysiri</name>
    <dbReference type="NCBI Taxonomy" id="1974752"/>
    <lineage>
        <taxon>Bacteria</taxon>
        <taxon>Pseudomonadati</taxon>
        <taxon>Candidatus Omnitrophota</taxon>
        <taxon>Candidatus Taenaricola</taxon>
    </lineage>
</organism>
<gene>
    <name evidence="12" type="primary">trpD</name>
    <name evidence="12" type="ORF">COW11_00150</name>
</gene>
<evidence type="ECO:0000256" key="8">
    <source>
        <dbReference type="ARBA" id="ARBA00052328"/>
    </source>
</evidence>
<dbReference type="PANTHER" id="PTHR43285:SF2">
    <property type="entry name" value="ANTHRANILATE PHOSPHORIBOSYLTRANSFERASE"/>
    <property type="match status" value="1"/>
</dbReference>
<dbReference type="AlphaFoldDB" id="A0A2J0LLX4"/>
<comment type="similarity">
    <text evidence="9">In the C-terminal section; belongs to the anthranilate phosphoribosyltransferase family.</text>
</comment>
<evidence type="ECO:0000256" key="1">
    <source>
        <dbReference type="ARBA" id="ARBA00004907"/>
    </source>
</evidence>
<proteinExistence type="inferred from homology"/>
<keyword evidence="4 12" id="KW-0328">Glycosyltransferase</keyword>
<dbReference type="EC" id="2.4.2.18" evidence="2"/>
<dbReference type="Gene3D" id="3.40.1030.10">
    <property type="entry name" value="Nucleoside phosphorylase/phosphoribosyltransferase catalytic domain"/>
    <property type="match status" value="1"/>
</dbReference>
<dbReference type="InterPro" id="IPR035902">
    <property type="entry name" value="Nuc_phospho_transferase"/>
</dbReference>
<dbReference type="InterPro" id="IPR005940">
    <property type="entry name" value="Anthranilate_Pribosyl_Tfrase"/>
</dbReference>
<dbReference type="FunFam" id="3.40.1030.10:FF:000002">
    <property type="entry name" value="Anthranilate phosphoribosyltransferase"/>
    <property type="match status" value="1"/>
</dbReference>
<keyword evidence="7" id="KW-0057">Aromatic amino acid biosynthesis</keyword>
<reference evidence="12 13" key="1">
    <citation type="submission" date="2017-09" db="EMBL/GenBank/DDBJ databases">
        <title>Depth-based differentiation of microbial function through sediment-hosted aquifers and enrichment of novel symbionts in the deep terrestrial subsurface.</title>
        <authorList>
            <person name="Probst A.J."/>
            <person name="Ladd B."/>
            <person name="Jarett J.K."/>
            <person name="Geller-Mcgrath D.E."/>
            <person name="Sieber C.M."/>
            <person name="Emerson J.B."/>
            <person name="Anantharaman K."/>
            <person name="Thomas B.C."/>
            <person name="Malmstrom R."/>
            <person name="Stieglmeier M."/>
            <person name="Klingl A."/>
            <person name="Woyke T."/>
            <person name="Ryan C.M."/>
            <person name="Banfield J.F."/>
        </authorList>
    </citation>
    <scope>NUCLEOTIDE SEQUENCE [LARGE SCALE GENOMIC DNA]</scope>
    <source>
        <strain evidence="12">CG12_big_fil_rev_8_21_14_0_65_43_15</strain>
    </source>
</reference>
<keyword evidence="3" id="KW-0028">Amino-acid biosynthesis</keyword>
<comment type="catalytic activity">
    <reaction evidence="8">
        <text>N-(5-phospho-beta-D-ribosyl)anthranilate + diphosphate = 5-phospho-alpha-D-ribose 1-diphosphate + anthranilate</text>
        <dbReference type="Rhea" id="RHEA:11768"/>
        <dbReference type="ChEBI" id="CHEBI:16567"/>
        <dbReference type="ChEBI" id="CHEBI:18277"/>
        <dbReference type="ChEBI" id="CHEBI:33019"/>
        <dbReference type="ChEBI" id="CHEBI:58017"/>
        <dbReference type="EC" id="2.4.2.18"/>
    </reaction>
</comment>
<evidence type="ECO:0000256" key="5">
    <source>
        <dbReference type="ARBA" id="ARBA00022679"/>
    </source>
</evidence>
<feature type="non-terminal residue" evidence="12">
    <location>
        <position position="1"/>
    </location>
</feature>
<evidence type="ECO:0000256" key="3">
    <source>
        <dbReference type="ARBA" id="ARBA00022605"/>
    </source>
</evidence>
<name>A0A2J0LLX4_9BACT</name>
<dbReference type="EMBL" id="PFGP01000002">
    <property type="protein sequence ID" value="PIW67040.1"/>
    <property type="molecule type" value="Genomic_DNA"/>
</dbReference>
<evidence type="ECO:0000256" key="2">
    <source>
        <dbReference type="ARBA" id="ARBA00011948"/>
    </source>
</evidence>
<dbReference type="PANTHER" id="PTHR43285">
    <property type="entry name" value="ANTHRANILATE PHOSPHORIBOSYLTRANSFERASE"/>
    <property type="match status" value="1"/>
</dbReference>
<evidence type="ECO:0000256" key="7">
    <source>
        <dbReference type="ARBA" id="ARBA00023141"/>
    </source>
</evidence>
<dbReference type="InterPro" id="IPR000312">
    <property type="entry name" value="Glycosyl_Trfase_fam3"/>
</dbReference>
<evidence type="ECO:0000259" key="11">
    <source>
        <dbReference type="Pfam" id="PF00591"/>
    </source>
</evidence>
<keyword evidence="5 12" id="KW-0808">Transferase</keyword>
<keyword evidence="6" id="KW-0822">Tryptophan biosynthesis</keyword>
<dbReference type="NCBIfam" id="TIGR01245">
    <property type="entry name" value="trpD"/>
    <property type="match status" value="1"/>
</dbReference>
<dbReference type="GO" id="GO:0000162">
    <property type="term" value="P:L-tryptophan biosynthetic process"/>
    <property type="evidence" value="ECO:0007669"/>
    <property type="project" value="UniProtKB-KW"/>
</dbReference>
<accession>A0A2J0LLX4</accession>
<dbReference type="Proteomes" id="UP000231267">
    <property type="component" value="Unassembled WGS sequence"/>
</dbReference>
<feature type="domain" description="Glycosyl transferase family 3" evidence="11">
    <location>
        <begin position="1"/>
        <end position="226"/>
    </location>
</feature>